<protein>
    <recommendedName>
        <fullName evidence="3">type I site-specific deoxyribonuclease</fullName>
        <ecNumber evidence="3">3.1.21.3</ecNumber>
    </recommendedName>
</protein>
<comment type="similarity">
    <text evidence="2">Belongs to the HsdR family.</text>
</comment>
<evidence type="ECO:0000256" key="4">
    <source>
        <dbReference type="ARBA" id="ARBA00022722"/>
    </source>
</evidence>
<dbReference type="Pfam" id="PF04313">
    <property type="entry name" value="HSDR_N"/>
    <property type="match status" value="1"/>
</dbReference>
<organism evidence="13 14">
    <name type="scientific">Streptomyces ipomoeae 91-03</name>
    <dbReference type="NCBI Taxonomy" id="698759"/>
    <lineage>
        <taxon>Bacteria</taxon>
        <taxon>Bacillati</taxon>
        <taxon>Actinomycetota</taxon>
        <taxon>Actinomycetes</taxon>
        <taxon>Kitasatosporales</taxon>
        <taxon>Streptomycetaceae</taxon>
        <taxon>Streptomyces</taxon>
    </lineage>
</organism>
<comment type="caution">
    <text evidence="13">The sequence shown here is derived from an EMBL/GenBank/DDBJ whole genome shotgun (WGS) entry which is preliminary data.</text>
</comment>
<evidence type="ECO:0000313" key="13">
    <source>
        <dbReference type="EMBL" id="EKX66152.1"/>
    </source>
</evidence>
<dbReference type="Gene3D" id="3.40.50.300">
    <property type="entry name" value="P-loop containing nucleotide triphosphate hydrolases"/>
    <property type="match status" value="2"/>
</dbReference>
<keyword evidence="5" id="KW-0547">Nucleotide-binding</keyword>
<dbReference type="PANTHER" id="PTHR30195:SF15">
    <property type="entry name" value="TYPE I RESTRICTION ENZYME HINDI ENDONUCLEASE SUBUNIT"/>
    <property type="match status" value="1"/>
</dbReference>
<evidence type="ECO:0000256" key="3">
    <source>
        <dbReference type="ARBA" id="ARBA00012654"/>
    </source>
</evidence>
<dbReference type="EMBL" id="AEJC01000241">
    <property type="protein sequence ID" value="EKX66152.1"/>
    <property type="molecule type" value="Genomic_DNA"/>
</dbReference>
<gene>
    <name evidence="13" type="ORF">STRIP9103_06980</name>
</gene>
<evidence type="ECO:0000256" key="1">
    <source>
        <dbReference type="ARBA" id="ARBA00000851"/>
    </source>
</evidence>
<dbReference type="PATRIC" id="fig|698759.3.peg.3249"/>
<evidence type="ECO:0000256" key="11">
    <source>
        <dbReference type="SAM" id="MobiDB-lite"/>
    </source>
</evidence>
<keyword evidence="6" id="KW-0680">Restriction system</keyword>
<sequence length="1202" mass="134097">MAHPEYELVERPLIDQLVAMGWEYLQGARPGAPATRAGDSERDSFAEVVHEGRFFAAVSRLNPGPEGQPWLTDAQLRHILDRLTGRGPGQGPQADRGVAGNLEVTRMLREGVNARTLPGWTKGLPEHVRLVDWEQPSRHDEDDPRGNDLLAVSQFRVEREKQQGTEGRKSATPDLVLFVNGLPWVVIECKAPADRLASHLSVDVDSRISLDLAVGQVIGYAGVDEAGSIPEFVRFAQVLVATDGDHAELGTVTSEPQHFAPWRTVEPAREDQVREEVGAPEERQLTAQETLVAGVLRPAHLLTLVRDFTTQAGRGPRTVKVVGRYQQFRAVHRIAASLRARQAARAAGRDTDHRGGVTWHTQGSGKSLTMAFLVRHLRSTPELAGHKVVVVTDRRDLEEQIRDSLCAADERIYRSRSVKQARRFLAVDVPDVVLVMLQKARRDDDASYDGQDEFLAKEPGERDHLHNRVANDGHDIVVLIDEAHRGQTAWQHARLRAMLPNAAMLGFTGTPIINRARKTTEDIFGPFADTYTLRDAERDGAVVPVRYAAESVSLEVLDKARLDAGFDEQVPVEPDRRLRVLRRFGRRKEILESPAVIAAKAEHMVWHWAVTAMRDGFGAQVVAVSRKAAVRYQRELTAALKRLVARIDGLGPLLHDPEAEESTSGEQRELIRLARYRNLLARIEVAAVISGDRPRDPNCWKLWTDKARHAEYIDRFKRGVPARDPFAPPAERSWQGTAPGRAPRPAGRGGGPWNEGRSRSVGRHRPGEPVQEAPLGFLVVNSMLLTGFDAPPEQVLYLDRRLAGAGLLQGIARTNRPYPAKEFGLVVDYVGVGPELARSLAAYEEAHLRAVFGYQDVSFDHLDPDHTGPQPTRDRLWLQADAAADALLADRHRILTRLLTELGATSLDDETQREDLLARLADPLLRGEFDEIVRNFLTALGAVLPRPYALEYEDFARRIGEVQYLVRARYLDDRDQFSPRRYGAKVRDLIARHLKVSGIEERVPPATLTAPDFLEKVLATPDARTRVSYLTSRLRTHITARLDADRTRYEKFSERLQEVVRRMGEDFEQAAASLETLARDVLGVEEDGGGTGATGLDPWTEQPVYGLLCRDYEEADGPAVPETIDRVKAARDVAACIAVLVRSPNFQALPEARDRVRRELRNYLEGELHVDWAVTGPMANLLVELAAERHDDFLRYAPGDEV</sequence>
<keyword evidence="8 13" id="KW-0378">Hydrolase</keyword>
<keyword evidence="9" id="KW-0067">ATP-binding</keyword>
<dbReference type="AlphaFoldDB" id="L1KZT3"/>
<evidence type="ECO:0000256" key="9">
    <source>
        <dbReference type="ARBA" id="ARBA00022840"/>
    </source>
</evidence>
<dbReference type="RefSeq" id="WP_009312504.1">
    <property type="nucleotide sequence ID" value="NZ_AEJC01000241.1"/>
</dbReference>
<name>L1KZT3_9ACTN</name>
<dbReference type="InterPro" id="IPR051268">
    <property type="entry name" value="Type-I_R_enzyme_R_subunit"/>
</dbReference>
<evidence type="ECO:0000256" key="8">
    <source>
        <dbReference type="ARBA" id="ARBA00022801"/>
    </source>
</evidence>
<evidence type="ECO:0000313" key="14">
    <source>
        <dbReference type="Proteomes" id="UP000010411"/>
    </source>
</evidence>
<keyword evidence="4" id="KW-0540">Nuclease</keyword>
<keyword evidence="14" id="KW-1185">Reference proteome</keyword>
<reference evidence="13 14" key="1">
    <citation type="submission" date="2012-11" db="EMBL/GenBank/DDBJ databases">
        <authorList>
            <person name="Huguet-Tapia J.C."/>
            <person name="Durkin A.S."/>
            <person name="Pettis G.S."/>
            <person name="Badger J.H."/>
        </authorList>
    </citation>
    <scope>NUCLEOTIDE SEQUENCE [LARGE SCALE GENOMIC DNA]</scope>
    <source>
        <strain evidence="13 14">91-03</strain>
    </source>
</reference>
<evidence type="ECO:0000256" key="5">
    <source>
        <dbReference type="ARBA" id="ARBA00022741"/>
    </source>
</evidence>
<dbReference type="GO" id="GO:0009035">
    <property type="term" value="F:type I site-specific deoxyribonuclease activity"/>
    <property type="evidence" value="ECO:0007669"/>
    <property type="project" value="UniProtKB-EC"/>
</dbReference>
<dbReference type="SMART" id="SM00487">
    <property type="entry name" value="DEXDc"/>
    <property type="match status" value="1"/>
</dbReference>
<feature type="region of interest" description="Disordered" evidence="11">
    <location>
        <begin position="723"/>
        <end position="769"/>
    </location>
</feature>
<feature type="domain" description="Helicase ATP-binding" evidence="12">
    <location>
        <begin position="347"/>
        <end position="529"/>
    </location>
</feature>
<dbReference type="PANTHER" id="PTHR30195">
    <property type="entry name" value="TYPE I SITE-SPECIFIC DEOXYRIBONUCLEASE PROTEIN SUBUNIT M AND R"/>
    <property type="match status" value="1"/>
</dbReference>
<dbReference type="InterPro" id="IPR007409">
    <property type="entry name" value="Restrct_endonuc_type1_HsdR_N"/>
</dbReference>
<evidence type="ECO:0000259" key="12">
    <source>
        <dbReference type="PROSITE" id="PS51192"/>
    </source>
</evidence>
<dbReference type="Gene3D" id="3.90.1570.50">
    <property type="match status" value="1"/>
</dbReference>
<evidence type="ECO:0000256" key="6">
    <source>
        <dbReference type="ARBA" id="ARBA00022747"/>
    </source>
</evidence>
<dbReference type="CDD" id="cd22332">
    <property type="entry name" value="HsdR_N"/>
    <property type="match status" value="1"/>
</dbReference>
<evidence type="ECO:0000256" key="10">
    <source>
        <dbReference type="ARBA" id="ARBA00023125"/>
    </source>
</evidence>
<dbReference type="GO" id="GO:0003677">
    <property type="term" value="F:DNA binding"/>
    <property type="evidence" value="ECO:0007669"/>
    <property type="project" value="UniProtKB-KW"/>
</dbReference>
<dbReference type="GO" id="GO:0005524">
    <property type="term" value="F:ATP binding"/>
    <property type="evidence" value="ECO:0007669"/>
    <property type="project" value="UniProtKB-KW"/>
</dbReference>
<keyword evidence="7" id="KW-0255">Endonuclease</keyword>
<dbReference type="PROSITE" id="PS51192">
    <property type="entry name" value="HELICASE_ATP_BIND_1"/>
    <property type="match status" value="1"/>
</dbReference>
<dbReference type="InterPro" id="IPR027417">
    <property type="entry name" value="P-loop_NTPase"/>
</dbReference>
<dbReference type="InterPro" id="IPR014001">
    <property type="entry name" value="Helicase_ATP-bd"/>
</dbReference>
<proteinExistence type="inferred from homology"/>
<dbReference type="Pfam" id="PF18766">
    <property type="entry name" value="SWI2_SNF2"/>
    <property type="match status" value="1"/>
</dbReference>
<dbReference type="SUPFAM" id="SSF52540">
    <property type="entry name" value="P-loop containing nucleoside triphosphate hydrolases"/>
    <property type="match status" value="1"/>
</dbReference>
<dbReference type="InterPro" id="IPR055180">
    <property type="entry name" value="HsdR_RecA-like_helicase_dom_2"/>
</dbReference>
<accession>L1KZT3</accession>
<comment type="catalytic activity">
    <reaction evidence="1">
        <text>Endonucleolytic cleavage of DNA to give random double-stranded fragments with terminal 5'-phosphates, ATP is simultaneously hydrolyzed.</text>
        <dbReference type="EC" id="3.1.21.3"/>
    </reaction>
</comment>
<dbReference type="OrthoDB" id="9758243at2"/>
<dbReference type="InterPro" id="IPR040980">
    <property type="entry name" value="SWI2_SNF2"/>
</dbReference>
<evidence type="ECO:0000256" key="7">
    <source>
        <dbReference type="ARBA" id="ARBA00022759"/>
    </source>
</evidence>
<dbReference type="Proteomes" id="UP000010411">
    <property type="component" value="Unassembled WGS sequence"/>
</dbReference>
<dbReference type="GO" id="GO:0009307">
    <property type="term" value="P:DNA restriction-modification system"/>
    <property type="evidence" value="ECO:0007669"/>
    <property type="project" value="UniProtKB-KW"/>
</dbReference>
<dbReference type="EC" id="3.1.21.3" evidence="3"/>
<dbReference type="CDD" id="cd18800">
    <property type="entry name" value="SF2_C_EcoR124I-like"/>
    <property type="match status" value="1"/>
</dbReference>
<keyword evidence="10" id="KW-0238">DNA-binding</keyword>
<dbReference type="Pfam" id="PF22679">
    <property type="entry name" value="T1R_D3-like"/>
    <property type="match status" value="1"/>
</dbReference>
<evidence type="ECO:0000256" key="2">
    <source>
        <dbReference type="ARBA" id="ARBA00008598"/>
    </source>
</evidence>